<dbReference type="InterPro" id="IPR038332">
    <property type="entry name" value="PPE_sf"/>
</dbReference>
<feature type="region of interest" description="Disordered" evidence="1">
    <location>
        <begin position="234"/>
        <end position="442"/>
    </location>
</feature>
<dbReference type="EMBL" id="JAMRXG010000007">
    <property type="protein sequence ID" value="MCM6775293.1"/>
    <property type="molecule type" value="Genomic_DNA"/>
</dbReference>
<evidence type="ECO:0000313" key="3">
    <source>
        <dbReference type="Proteomes" id="UP001139157"/>
    </source>
</evidence>
<feature type="compositionally biased region" description="Basic and acidic residues" evidence="1">
    <location>
        <begin position="28"/>
        <end position="38"/>
    </location>
</feature>
<feature type="compositionally biased region" description="Gly residues" evidence="1">
    <location>
        <begin position="357"/>
        <end position="384"/>
    </location>
</feature>
<feature type="compositionally biased region" description="Low complexity" evidence="1">
    <location>
        <begin position="405"/>
        <end position="423"/>
    </location>
</feature>
<proteinExistence type="predicted"/>
<accession>A0A9X2E995</accession>
<feature type="compositionally biased region" description="Gly residues" evidence="1">
    <location>
        <begin position="338"/>
        <end position="349"/>
    </location>
</feature>
<evidence type="ECO:0000313" key="2">
    <source>
        <dbReference type="EMBL" id="MCM6775293.1"/>
    </source>
</evidence>
<feature type="region of interest" description="Disordered" evidence="1">
    <location>
        <begin position="23"/>
        <end position="60"/>
    </location>
</feature>
<feature type="compositionally biased region" description="Gly residues" evidence="1">
    <location>
        <begin position="260"/>
        <end position="293"/>
    </location>
</feature>
<name>A0A9X2E995_9NOCA</name>
<gene>
    <name evidence="2" type="ORF">NDR86_17610</name>
</gene>
<evidence type="ECO:0000256" key="1">
    <source>
        <dbReference type="SAM" id="MobiDB-lite"/>
    </source>
</evidence>
<feature type="compositionally biased region" description="Low complexity" evidence="1">
    <location>
        <begin position="326"/>
        <end position="337"/>
    </location>
</feature>
<dbReference type="Gene3D" id="1.20.1260.20">
    <property type="entry name" value="PPE superfamily"/>
    <property type="match status" value="1"/>
</dbReference>
<protein>
    <recommendedName>
        <fullName evidence="4">PPE family protein</fullName>
    </recommendedName>
</protein>
<organism evidence="2 3">
    <name type="scientific">Nocardia pulmonis</name>
    <dbReference type="NCBI Taxonomy" id="2951408"/>
    <lineage>
        <taxon>Bacteria</taxon>
        <taxon>Bacillati</taxon>
        <taxon>Actinomycetota</taxon>
        <taxon>Actinomycetes</taxon>
        <taxon>Mycobacteriales</taxon>
        <taxon>Nocardiaceae</taxon>
        <taxon>Nocardia</taxon>
    </lineage>
</organism>
<keyword evidence="3" id="KW-1185">Reference proteome</keyword>
<comment type="caution">
    <text evidence="2">The sequence shown here is derived from an EMBL/GenBank/DDBJ whole genome shotgun (WGS) entry which is preliminary data.</text>
</comment>
<dbReference type="AlphaFoldDB" id="A0A9X2E995"/>
<feature type="compositionally biased region" description="Polar residues" evidence="1">
    <location>
        <begin position="39"/>
        <end position="52"/>
    </location>
</feature>
<sequence>MGYPQWIANVVQVVAGGGIIRSSSAADEQSRRRQDMQDRATQTWEDARNSANAGYDGLRTQHGGGYDPAVLVGDKLEPFDAWSHQRIWDAIESVKAGRIVDSANMWQTLATDTNAARDAFANAIDKSVRDKMQGQTAGAFIDSMKAFSNDLGKLTVAQRLVSRAMGLQADYLGQAKDSIPQPGHGPSALLDWVVDKMPVPAQNYFKGSQYRAEEAERDAQRIMTTVYQQNVVRDVDPARPVLPTPSSPVNGPGGNDSRVGPGGQSDGRTGGGVSPGGDGGQSGPSDGGTGGTDGRVRPEGAGSQQDSTHTGSGQDATTNPASATDPAGMASGNPNAGAGSGTPGGGGTSSGSPSGSSQGGTSGVGGGAGFVPGRSGGGVGGGANSGAVRPGLPGGQGGPGGQAPGGAAAARAAGVRAAQAGMPGAPGMGAPGARGNDDDEREVKTKDYLIYDRGSELLGELPPALPPGGVIGA</sequence>
<feature type="compositionally biased region" description="Polar residues" evidence="1">
    <location>
        <begin position="302"/>
        <end position="322"/>
    </location>
</feature>
<reference evidence="2" key="1">
    <citation type="submission" date="2022-06" db="EMBL/GenBank/DDBJ databases">
        <title>Novel species in genus nocardia.</title>
        <authorList>
            <person name="Li F."/>
        </authorList>
    </citation>
    <scope>NUCLEOTIDE SEQUENCE</scope>
    <source>
        <strain evidence="2">CDC141</strain>
    </source>
</reference>
<feature type="compositionally biased region" description="Gly residues" evidence="1">
    <location>
        <begin position="392"/>
        <end position="404"/>
    </location>
</feature>
<evidence type="ECO:0008006" key="4">
    <source>
        <dbReference type="Google" id="ProtNLM"/>
    </source>
</evidence>
<dbReference type="Proteomes" id="UP001139157">
    <property type="component" value="Unassembled WGS sequence"/>
</dbReference>